<organism evidence="1 2">
    <name type="scientific">Steinernema glaseri</name>
    <dbReference type="NCBI Taxonomy" id="37863"/>
    <lineage>
        <taxon>Eukaryota</taxon>
        <taxon>Metazoa</taxon>
        <taxon>Ecdysozoa</taxon>
        <taxon>Nematoda</taxon>
        <taxon>Chromadorea</taxon>
        <taxon>Rhabditida</taxon>
        <taxon>Tylenchina</taxon>
        <taxon>Panagrolaimomorpha</taxon>
        <taxon>Strongyloidoidea</taxon>
        <taxon>Steinernematidae</taxon>
        <taxon>Steinernema</taxon>
    </lineage>
</organism>
<name>A0A1I8AU59_9BILA</name>
<reference evidence="2" key="1">
    <citation type="submission" date="2016-11" db="UniProtKB">
        <authorList>
            <consortium name="WormBaseParasite"/>
        </authorList>
    </citation>
    <scope>IDENTIFICATION</scope>
</reference>
<evidence type="ECO:0000313" key="1">
    <source>
        <dbReference type="Proteomes" id="UP000095287"/>
    </source>
</evidence>
<dbReference type="AlphaFoldDB" id="A0A1I8AU59"/>
<dbReference type="WBParaSite" id="L893_g9244.t1">
    <property type="protein sequence ID" value="L893_g9244.t1"/>
    <property type="gene ID" value="L893_g9244"/>
</dbReference>
<accession>A0A1I8AU59</accession>
<evidence type="ECO:0000313" key="2">
    <source>
        <dbReference type="WBParaSite" id="L893_g9244.t1"/>
    </source>
</evidence>
<proteinExistence type="predicted"/>
<protein>
    <submittedName>
        <fullName evidence="2">Thioredoxin_14 domain-containing protein</fullName>
    </submittedName>
</protein>
<sequence length="149" mass="17333">MGLPVDSVDLRQVEANKFFETADPLYCVSYLGPALKQSTLDAIVEKFVPIDNGFFHVRQSISDEQMKKLFEKCVLSNKTVTIWAIPNDFTKIFDSRGPIDYSKYFSVKLILREGKLVRFGNKEKDKLELQVRLYELVEWSWSEPSRLIF</sequence>
<dbReference type="Proteomes" id="UP000095287">
    <property type="component" value="Unplaced"/>
</dbReference>
<keyword evidence="1" id="KW-1185">Reference proteome</keyword>